<dbReference type="GO" id="GO:0008289">
    <property type="term" value="F:lipid binding"/>
    <property type="evidence" value="ECO:0007669"/>
    <property type="project" value="UniProtKB-KW"/>
</dbReference>
<evidence type="ECO:0000256" key="10">
    <source>
        <dbReference type="SAM" id="MobiDB-lite"/>
    </source>
</evidence>
<dbReference type="GO" id="GO:0015078">
    <property type="term" value="F:proton transmembrane transporter activity"/>
    <property type="evidence" value="ECO:0007669"/>
    <property type="project" value="InterPro"/>
</dbReference>
<dbReference type="GO" id="GO:0033177">
    <property type="term" value="C:proton-transporting two-sector ATPase complex, proton-transporting domain"/>
    <property type="evidence" value="ECO:0007669"/>
    <property type="project" value="InterPro"/>
</dbReference>
<keyword evidence="9" id="KW-0813">Transport</keyword>
<dbReference type="PRINTS" id="PR00124">
    <property type="entry name" value="ATPASEC"/>
</dbReference>
<evidence type="ECO:0000256" key="1">
    <source>
        <dbReference type="ARBA" id="ARBA00002351"/>
    </source>
</evidence>
<name>A0AAE1S3H7_9SOLA</name>
<comment type="subcellular location">
    <subcellularLocation>
        <location evidence="2">Membrane</location>
        <topology evidence="2">Multi-pass membrane protein</topology>
    </subcellularLocation>
    <subcellularLocation>
        <location evidence="3">Mitochondrion membrane</location>
    </subcellularLocation>
</comment>
<dbReference type="InterPro" id="IPR002379">
    <property type="entry name" value="ATPase_proteolipid_c-like_dom"/>
</dbReference>
<accession>A0AAE1S3H7</accession>
<dbReference type="GO" id="GO:0045259">
    <property type="term" value="C:proton-transporting ATP synthase complex"/>
    <property type="evidence" value="ECO:0007669"/>
    <property type="project" value="InterPro"/>
</dbReference>
<reference evidence="12" key="1">
    <citation type="submission" date="2023-12" db="EMBL/GenBank/DDBJ databases">
        <title>Genome assembly of Anisodus tanguticus.</title>
        <authorList>
            <person name="Wang Y.-J."/>
        </authorList>
    </citation>
    <scope>NUCLEOTIDE SEQUENCE</scope>
    <source>
        <strain evidence="12">KB-2021</strain>
        <tissue evidence="12">Leaf</tissue>
    </source>
</reference>
<protein>
    <recommendedName>
        <fullName evidence="11">V-ATPase proteolipid subunit C-like domain-containing protein</fullName>
    </recommendedName>
</protein>
<comment type="function">
    <text evidence="1">This protein is one of the chains of the nonenzymatic membrane component (F0) of mitochondrial ATPase.</text>
</comment>
<dbReference type="InterPro" id="IPR035921">
    <property type="entry name" value="F/V-ATP_Csub_sf"/>
</dbReference>
<dbReference type="Pfam" id="PF00137">
    <property type="entry name" value="ATP-synt_C"/>
    <property type="match status" value="1"/>
</dbReference>
<evidence type="ECO:0000256" key="9">
    <source>
        <dbReference type="RuleBase" id="RU004221"/>
    </source>
</evidence>
<proteinExistence type="inferred from homology"/>
<gene>
    <name evidence="12" type="ORF">RND71_018061</name>
</gene>
<evidence type="ECO:0000259" key="11">
    <source>
        <dbReference type="Pfam" id="PF00137"/>
    </source>
</evidence>
<keyword evidence="8" id="KW-0472">Membrane</keyword>
<dbReference type="Proteomes" id="UP001291623">
    <property type="component" value="Unassembled WGS sequence"/>
</dbReference>
<keyword evidence="9" id="KW-0375">Hydrogen ion transport</keyword>
<organism evidence="12 13">
    <name type="scientific">Anisodus tanguticus</name>
    <dbReference type="NCBI Taxonomy" id="243964"/>
    <lineage>
        <taxon>Eukaryota</taxon>
        <taxon>Viridiplantae</taxon>
        <taxon>Streptophyta</taxon>
        <taxon>Embryophyta</taxon>
        <taxon>Tracheophyta</taxon>
        <taxon>Spermatophyta</taxon>
        <taxon>Magnoliopsida</taxon>
        <taxon>eudicotyledons</taxon>
        <taxon>Gunneridae</taxon>
        <taxon>Pentapetalae</taxon>
        <taxon>asterids</taxon>
        <taxon>lamiids</taxon>
        <taxon>Solanales</taxon>
        <taxon>Solanaceae</taxon>
        <taxon>Solanoideae</taxon>
        <taxon>Hyoscyameae</taxon>
        <taxon>Anisodus</taxon>
    </lineage>
</organism>
<evidence type="ECO:0000256" key="2">
    <source>
        <dbReference type="ARBA" id="ARBA00004141"/>
    </source>
</evidence>
<feature type="region of interest" description="Disordered" evidence="10">
    <location>
        <begin position="90"/>
        <end position="119"/>
    </location>
</feature>
<dbReference type="InterPro" id="IPR000454">
    <property type="entry name" value="ATP_synth_F0_csu"/>
</dbReference>
<keyword evidence="9" id="KW-0406">Ion transport</keyword>
<keyword evidence="6" id="KW-0812">Transmembrane</keyword>
<evidence type="ECO:0000256" key="3">
    <source>
        <dbReference type="ARBA" id="ARBA00004325"/>
    </source>
</evidence>
<feature type="domain" description="V-ATPase proteolipid subunit C-like" evidence="11">
    <location>
        <begin position="11"/>
        <end position="50"/>
    </location>
</feature>
<dbReference type="SUPFAM" id="SSF81333">
    <property type="entry name" value="F1F0 ATP synthase subunit C"/>
    <property type="match status" value="1"/>
</dbReference>
<evidence type="ECO:0000256" key="6">
    <source>
        <dbReference type="ARBA" id="ARBA00022692"/>
    </source>
</evidence>
<evidence type="ECO:0000256" key="7">
    <source>
        <dbReference type="ARBA" id="ARBA00022989"/>
    </source>
</evidence>
<dbReference type="AlphaFoldDB" id="A0AAE1S3H7"/>
<evidence type="ECO:0000256" key="4">
    <source>
        <dbReference type="ARBA" id="ARBA00006704"/>
    </source>
</evidence>
<dbReference type="Gene3D" id="1.20.20.10">
    <property type="entry name" value="F1F0 ATP synthase subunit C"/>
    <property type="match status" value="1"/>
</dbReference>
<dbReference type="GO" id="GO:0015986">
    <property type="term" value="P:proton motive force-driven ATP synthesis"/>
    <property type="evidence" value="ECO:0007669"/>
    <property type="project" value="InterPro"/>
</dbReference>
<dbReference type="EMBL" id="JAVYJV010000009">
    <property type="protein sequence ID" value="KAK4362820.1"/>
    <property type="molecule type" value="Genomic_DNA"/>
</dbReference>
<keyword evidence="7" id="KW-1133">Transmembrane helix</keyword>
<evidence type="ECO:0000313" key="13">
    <source>
        <dbReference type="Proteomes" id="UP001291623"/>
    </source>
</evidence>
<evidence type="ECO:0000256" key="5">
    <source>
        <dbReference type="ARBA" id="ARBA00011648"/>
    </source>
</evidence>
<dbReference type="InterPro" id="IPR038662">
    <property type="entry name" value="ATP_synth_F0_csu_sf"/>
</dbReference>
<keyword evidence="13" id="KW-1185">Reference proteome</keyword>
<sequence>MNPLVSAAYVIAARLAVGLASIRPGVGQGTAASQAVEGITRQPEAEGKIFKRILKTCFKPNKRRTVEFIRVRCQRIIQMQQRRRQLENYLWENSSGPSNYKSRRTHEDDKVERITTSQK</sequence>
<dbReference type="GO" id="GO:0031966">
    <property type="term" value="C:mitochondrial membrane"/>
    <property type="evidence" value="ECO:0007669"/>
    <property type="project" value="UniProtKB-SubCell"/>
</dbReference>
<comment type="similarity">
    <text evidence="4 9">Belongs to the ATPase C chain family.</text>
</comment>
<comment type="caution">
    <text evidence="12">The sequence shown here is derived from an EMBL/GenBank/DDBJ whole genome shotgun (WGS) entry which is preliminary data.</text>
</comment>
<evidence type="ECO:0000313" key="12">
    <source>
        <dbReference type="EMBL" id="KAK4362820.1"/>
    </source>
</evidence>
<evidence type="ECO:0000256" key="8">
    <source>
        <dbReference type="ARBA" id="ARBA00023136"/>
    </source>
</evidence>
<feature type="compositionally biased region" description="Polar residues" evidence="10">
    <location>
        <begin position="91"/>
        <end position="100"/>
    </location>
</feature>
<keyword evidence="9" id="KW-0446">Lipid-binding</keyword>
<comment type="subunit">
    <text evidence="5">F-type ATPases have 2 components, CF(1) - the catalytic core - and CF(0) - the membrane proton channel. CF(1) has five subunits: alpha(3), beta(3), gamma(1), delta(1), epsilon(1). CF(0) has three main subunits: a, b and c.</text>
</comment>